<feature type="transmembrane region" description="Helical" evidence="1">
    <location>
        <begin position="67"/>
        <end position="86"/>
    </location>
</feature>
<sequence>MSKKKSAWYLRPKPLLFFCLITPPIGYLLVVFNLDRFKNEERMSYLTLATITASLWVLRFLPRTVGIYVWSAILAAILAGEAIHFLNKRKHK</sequence>
<evidence type="ECO:0000313" key="2">
    <source>
        <dbReference type="EMBL" id="SFH00244.1"/>
    </source>
</evidence>
<evidence type="ECO:0000256" key="1">
    <source>
        <dbReference type="SAM" id="Phobius"/>
    </source>
</evidence>
<dbReference type="EMBL" id="FOOY01000042">
    <property type="protein sequence ID" value="SFH00244.1"/>
    <property type="molecule type" value="Genomic_DNA"/>
</dbReference>
<reference evidence="3" key="1">
    <citation type="submission" date="2016-10" db="EMBL/GenBank/DDBJ databases">
        <authorList>
            <person name="Varghese N."/>
            <person name="Submissions S."/>
        </authorList>
    </citation>
    <scope>NUCLEOTIDE SEQUENCE [LARGE SCALE GENOMIC DNA]</scope>
    <source>
        <strain evidence="3">ATCC 700379</strain>
    </source>
</reference>
<protein>
    <submittedName>
        <fullName evidence="2">Uncharacterized protein</fullName>
    </submittedName>
</protein>
<dbReference type="Proteomes" id="UP000198752">
    <property type="component" value="Unassembled WGS sequence"/>
</dbReference>
<gene>
    <name evidence="2" type="ORF">SAMN02982927_03542</name>
</gene>
<dbReference type="OrthoDB" id="2657477at2"/>
<feature type="transmembrane region" description="Helical" evidence="1">
    <location>
        <begin position="44"/>
        <end position="61"/>
    </location>
</feature>
<keyword evidence="3" id="KW-1185">Reference proteome</keyword>
<organism evidence="2 3">
    <name type="scientific">Sporolactobacillus nakayamae</name>
    <dbReference type="NCBI Taxonomy" id="269670"/>
    <lineage>
        <taxon>Bacteria</taxon>
        <taxon>Bacillati</taxon>
        <taxon>Bacillota</taxon>
        <taxon>Bacilli</taxon>
        <taxon>Bacillales</taxon>
        <taxon>Sporolactobacillaceae</taxon>
        <taxon>Sporolactobacillus</taxon>
    </lineage>
</organism>
<name>A0A1I2WG46_9BACL</name>
<accession>A0A1I2WG46</accession>
<dbReference type="AlphaFoldDB" id="A0A1I2WG46"/>
<keyword evidence="1" id="KW-0812">Transmembrane</keyword>
<evidence type="ECO:0000313" key="3">
    <source>
        <dbReference type="Proteomes" id="UP000198752"/>
    </source>
</evidence>
<keyword evidence="1" id="KW-1133">Transmembrane helix</keyword>
<feature type="transmembrane region" description="Helical" evidence="1">
    <location>
        <begin position="15"/>
        <end position="32"/>
    </location>
</feature>
<dbReference type="RefSeq" id="WP_093674844.1">
    <property type="nucleotide sequence ID" value="NZ_FOOY01000042.1"/>
</dbReference>
<proteinExistence type="predicted"/>
<keyword evidence="1" id="KW-0472">Membrane</keyword>